<keyword evidence="5" id="KW-0418">Kinase</keyword>
<evidence type="ECO:0000259" key="8">
    <source>
        <dbReference type="Pfam" id="PF01288"/>
    </source>
</evidence>
<evidence type="ECO:0000313" key="10">
    <source>
        <dbReference type="Proteomes" id="UP000829194"/>
    </source>
</evidence>
<evidence type="ECO:0000256" key="1">
    <source>
        <dbReference type="ARBA" id="ARBA00005051"/>
    </source>
</evidence>
<proteinExistence type="predicted"/>
<comment type="pathway">
    <text evidence="1">Cofactor biosynthesis; tetrahydrofolate biosynthesis; 2-amino-4-hydroxy-6-hydroxymethyl-7,8-dihydropteridine diphosphate from 7,8-dihydroneopterin triphosphate: step 4/4.</text>
</comment>
<dbReference type="EMBL" id="CP093547">
    <property type="protein sequence ID" value="UNP27628.1"/>
    <property type="molecule type" value="Genomic_DNA"/>
</dbReference>
<keyword evidence="10" id="KW-1185">Reference proteome</keyword>
<keyword evidence="4" id="KW-0547">Nucleotide-binding</keyword>
<evidence type="ECO:0000313" key="9">
    <source>
        <dbReference type="EMBL" id="UNP27628.1"/>
    </source>
</evidence>
<feature type="domain" description="7,8-dihydro-6-hydroxymethylpterin-pyrophosphokinase" evidence="8">
    <location>
        <begin position="7"/>
        <end position="103"/>
    </location>
</feature>
<evidence type="ECO:0000256" key="7">
    <source>
        <dbReference type="ARBA" id="ARBA00022909"/>
    </source>
</evidence>
<reference evidence="9 10" key="1">
    <citation type="submission" date="2022-03" db="EMBL/GenBank/DDBJ databases">
        <title>Complete genome sequence of Lysobacter capsici VKM B-2533 and Lysobacter gummosus 10.1.1, promising sources of lytic agents.</title>
        <authorList>
            <person name="Tarlachkov S.V."/>
            <person name="Kudryakova I.V."/>
            <person name="Afoshin A.S."/>
            <person name="Leontyevskaya E.A."/>
            <person name="Leontyevskaya N.V."/>
        </authorList>
    </citation>
    <scope>NUCLEOTIDE SEQUENCE [LARGE SCALE GENOMIC DNA]</scope>
    <source>
        <strain evidence="9 10">10.1.1</strain>
    </source>
</reference>
<dbReference type="InterPro" id="IPR000550">
    <property type="entry name" value="Hppk"/>
</dbReference>
<dbReference type="RefSeq" id="WP_057943323.1">
    <property type="nucleotide sequence ID" value="NZ_CP011131.1"/>
</dbReference>
<keyword evidence="6" id="KW-0067">ATP-binding</keyword>
<dbReference type="EC" id="2.7.6.3" evidence="2"/>
<organism evidence="9 10">
    <name type="scientific">Lysobacter gummosus</name>
    <dbReference type="NCBI Taxonomy" id="262324"/>
    <lineage>
        <taxon>Bacteria</taxon>
        <taxon>Pseudomonadati</taxon>
        <taxon>Pseudomonadota</taxon>
        <taxon>Gammaproteobacteria</taxon>
        <taxon>Lysobacterales</taxon>
        <taxon>Lysobacteraceae</taxon>
        <taxon>Lysobacter</taxon>
    </lineage>
</organism>
<dbReference type="SUPFAM" id="SSF55083">
    <property type="entry name" value="6-hydroxymethyl-7,8-dihydropterin pyrophosphokinase, HPPK"/>
    <property type="match status" value="1"/>
</dbReference>
<keyword evidence="3" id="KW-0808">Transferase</keyword>
<evidence type="ECO:0000256" key="6">
    <source>
        <dbReference type="ARBA" id="ARBA00022840"/>
    </source>
</evidence>
<sequence>MSWIALICLGASDGARVENLLDAAVLLAADVEVAGVRAVSELYGDRHRPHRGGATVNLMLALEYTAVPAIDALERRFKRLEADFGRERDPRRQMPVPLDIDLLGGIDIAPQWQTRYDPGRPYLFHGLQQLALPALQGELAALAQQRGFRAEQNATGFYSFASAGFVQRHLREHADRTASASQRETG</sequence>
<dbReference type="Gene3D" id="3.30.70.560">
    <property type="entry name" value="7,8-Dihydro-6-hydroxymethylpterin-pyrophosphokinase HPPK"/>
    <property type="match status" value="1"/>
</dbReference>
<evidence type="ECO:0000256" key="4">
    <source>
        <dbReference type="ARBA" id="ARBA00022741"/>
    </source>
</evidence>
<protein>
    <recommendedName>
        <fullName evidence="2">2-amino-4-hydroxy-6-hydroxymethyldihydropteridine diphosphokinase</fullName>
        <ecNumber evidence="2">2.7.6.3</ecNumber>
    </recommendedName>
</protein>
<evidence type="ECO:0000256" key="3">
    <source>
        <dbReference type="ARBA" id="ARBA00022679"/>
    </source>
</evidence>
<evidence type="ECO:0000256" key="5">
    <source>
        <dbReference type="ARBA" id="ARBA00022777"/>
    </source>
</evidence>
<evidence type="ECO:0000256" key="2">
    <source>
        <dbReference type="ARBA" id="ARBA00013253"/>
    </source>
</evidence>
<dbReference type="InterPro" id="IPR035907">
    <property type="entry name" value="Hppk_sf"/>
</dbReference>
<dbReference type="Pfam" id="PF01288">
    <property type="entry name" value="HPPK"/>
    <property type="match status" value="1"/>
</dbReference>
<gene>
    <name evidence="9" type="ORF">MOV92_13955</name>
</gene>
<dbReference type="Proteomes" id="UP000829194">
    <property type="component" value="Chromosome"/>
</dbReference>
<accession>A0ABY3X4Y0</accession>
<keyword evidence="7" id="KW-0289">Folate biosynthesis</keyword>
<name>A0ABY3X4Y0_9GAMM</name>